<protein>
    <submittedName>
        <fullName evidence="1">Uncharacterized protein</fullName>
    </submittedName>
</protein>
<comment type="caution">
    <text evidence="1">The sequence shown here is derived from an EMBL/GenBank/DDBJ whole genome shotgun (WGS) entry which is preliminary data.</text>
</comment>
<dbReference type="Proteomes" id="UP000823775">
    <property type="component" value="Unassembled WGS sequence"/>
</dbReference>
<organism evidence="1 2">
    <name type="scientific">Datura stramonium</name>
    <name type="common">Jimsonweed</name>
    <name type="synonym">Common thornapple</name>
    <dbReference type="NCBI Taxonomy" id="4076"/>
    <lineage>
        <taxon>Eukaryota</taxon>
        <taxon>Viridiplantae</taxon>
        <taxon>Streptophyta</taxon>
        <taxon>Embryophyta</taxon>
        <taxon>Tracheophyta</taxon>
        <taxon>Spermatophyta</taxon>
        <taxon>Magnoliopsida</taxon>
        <taxon>eudicotyledons</taxon>
        <taxon>Gunneridae</taxon>
        <taxon>Pentapetalae</taxon>
        <taxon>asterids</taxon>
        <taxon>lamiids</taxon>
        <taxon>Solanales</taxon>
        <taxon>Solanaceae</taxon>
        <taxon>Solanoideae</taxon>
        <taxon>Datureae</taxon>
        <taxon>Datura</taxon>
    </lineage>
</organism>
<accession>A0ABS8UYM4</accession>
<proteinExistence type="predicted"/>
<reference evidence="1 2" key="1">
    <citation type="journal article" date="2021" name="BMC Genomics">
        <title>Datura genome reveals duplications of psychoactive alkaloid biosynthetic genes and high mutation rate following tissue culture.</title>
        <authorList>
            <person name="Rajewski A."/>
            <person name="Carter-House D."/>
            <person name="Stajich J."/>
            <person name="Litt A."/>
        </authorList>
    </citation>
    <scope>NUCLEOTIDE SEQUENCE [LARGE SCALE GENOMIC DNA]</scope>
    <source>
        <strain evidence="1">AR-01</strain>
    </source>
</reference>
<evidence type="ECO:0000313" key="1">
    <source>
        <dbReference type="EMBL" id="MCD9639235.1"/>
    </source>
</evidence>
<gene>
    <name evidence="1" type="ORF">HAX54_023638</name>
</gene>
<name>A0ABS8UYM4_DATST</name>
<sequence length="162" mass="18989">MKAHWCAKRSAMPMYARDAYPMCMCVCIVPPEHPCHIQKRSMLRGKLENGSIVFHQILSIYGLGECILEEVVFSRKMAEQRDNIFHFRKIPGEELFESLERFKQYVIIAPTHGFLENIILEKFYTGFYPLTQLVANNPTSGYFMDRTYKRNTTILDRITKNN</sequence>
<evidence type="ECO:0000313" key="2">
    <source>
        <dbReference type="Proteomes" id="UP000823775"/>
    </source>
</evidence>
<dbReference type="EMBL" id="JACEIK010002871">
    <property type="protein sequence ID" value="MCD9639235.1"/>
    <property type="molecule type" value="Genomic_DNA"/>
</dbReference>
<keyword evidence="2" id="KW-1185">Reference proteome</keyword>